<keyword evidence="1" id="KW-0862">Zinc</keyword>
<dbReference type="SMART" id="SM00355">
    <property type="entry name" value="ZnF_C2H2"/>
    <property type="match status" value="2"/>
</dbReference>
<proteinExistence type="predicted"/>
<reference evidence="4 5" key="1">
    <citation type="journal article" date="2009" name="Nature">
        <title>Evolution of pathogenicity and sexual reproduction in eight Candida genomes.</title>
        <authorList>
            <person name="Butler G."/>
            <person name="Rasmussen M.D."/>
            <person name="Lin M.F."/>
            <person name="Santos M.A."/>
            <person name="Sakthikumar S."/>
            <person name="Munro C.A."/>
            <person name="Rheinbay E."/>
            <person name="Grabherr M."/>
            <person name="Forche A."/>
            <person name="Reedy J.L."/>
            <person name="Agrafioti I."/>
            <person name="Arnaud M.B."/>
            <person name="Bates S."/>
            <person name="Brown A.J."/>
            <person name="Brunke S."/>
            <person name="Costanzo M.C."/>
            <person name="Fitzpatrick D.A."/>
            <person name="de Groot P.W."/>
            <person name="Harris D."/>
            <person name="Hoyer L.L."/>
            <person name="Hube B."/>
            <person name="Klis F.M."/>
            <person name="Kodira C."/>
            <person name="Lennard N."/>
            <person name="Logue M.E."/>
            <person name="Martin R."/>
            <person name="Neiman A.M."/>
            <person name="Nikolaou E."/>
            <person name="Quail M.A."/>
            <person name="Quinn J."/>
            <person name="Santos M.C."/>
            <person name="Schmitzberger F.F."/>
            <person name="Sherlock G."/>
            <person name="Shah P."/>
            <person name="Silverstein K.A."/>
            <person name="Skrzypek M.S."/>
            <person name="Soll D."/>
            <person name="Staggs R."/>
            <person name="Stansfield I."/>
            <person name="Stumpf M.P."/>
            <person name="Sudbery P.E."/>
            <person name="Srikantha T."/>
            <person name="Zeng Q."/>
            <person name="Berman J."/>
            <person name="Berriman M."/>
            <person name="Heitman J."/>
            <person name="Gow N.A."/>
            <person name="Lorenz M.C."/>
            <person name="Birren B.W."/>
            <person name="Kellis M."/>
            <person name="Cuomo C.A."/>
        </authorList>
    </citation>
    <scope>NUCLEOTIDE SEQUENCE [LARGE SCALE GENOMIC DNA]</scope>
    <source>
        <strain evidence="5">ATCC 6260 / CBS 566 / DSM 6381 / JCM 1539 / NBRC 10279 / NRRL Y-324</strain>
    </source>
</reference>
<dbReference type="RefSeq" id="XP_001485193.2">
    <property type="nucleotide sequence ID" value="XM_001485143.1"/>
</dbReference>
<accession>A5DI21</accession>
<dbReference type="PROSITE" id="PS00028">
    <property type="entry name" value="ZINC_FINGER_C2H2_1"/>
    <property type="match status" value="1"/>
</dbReference>
<organism evidence="4 5">
    <name type="scientific">Meyerozyma guilliermondii (strain ATCC 6260 / CBS 566 / DSM 6381 / JCM 1539 / NBRC 10279 / NRRL Y-324)</name>
    <name type="common">Yeast</name>
    <name type="synonym">Candida guilliermondii</name>
    <dbReference type="NCBI Taxonomy" id="294746"/>
    <lineage>
        <taxon>Eukaryota</taxon>
        <taxon>Fungi</taxon>
        <taxon>Dikarya</taxon>
        <taxon>Ascomycota</taxon>
        <taxon>Saccharomycotina</taxon>
        <taxon>Pichiomycetes</taxon>
        <taxon>Debaryomycetaceae</taxon>
        <taxon>Meyerozyma</taxon>
    </lineage>
</organism>
<evidence type="ECO:0000313" key="4">
    <source>
        <dbReference type="EMBL" id="EDK38824.2"/>
    </source>
</evidence>
<dbReference type="GeneID" id="5127230"/>
<dbReference type="FunCoup" id="A5DI21">
    <property type="interactions" value="173"/>
</dbReference>
<keyword evidence="1" id="KW-0479">Metal-binding</keyword>
<dbReference type="GO" id="GO:0008270">
    <property type="term" value="F:zinc ion binding"/>
    <property type="evidence" value="ECO:0007669"/>
    <property type="project" value="UniProtKB-KW"/>
</dbReference>
<dbReference type="InParanoid" id="A5DI21"/>
<dbReference type="AlphaFoldDB" id="A5DI21"/>
<evidence type="ECO:0000313" key="5">
    <source>
        <dbReference type="Proteomes" id="UP000001997"/>
    </source>
</evidence>
<protein>
    <recommendedName>
        <fullName evidence="3">C2H2-type domain-containing protein</fullName>
    </recommendedName>
</protein>
<keyword evidence="1" id="KW-0863">Zinc-finger</keyword>
<dbReference type="Gene3D" id="3.30.160.60">
    <property type="entry name" value="Classic Zinc Finger"/>
    <property type="match status" value="1"/>
</dbReference>
<keyword evidence="5" id="KW-1185">Reference proteome</keyword>
<dbReference type="InterPro" id="IPR036236">
    <property type="entry name" value="Znf_C2H2_sf"/>
</dbReference>
<dbReference type="KEGG" id="pgu:PGUG_02922"/>
<sequence>MSAANSSRKLCQSPFFIFIIMMGYLLPHPTVPIKLPSIRSLSLDLPEPITRSESDPYFHQVAPPPPPPPSKLPIGGSHTYQLPSPSTSPHDTNRLATLSRVSTSGISNKQPPPALNFLSTESGTKRIKLSVSPQLEPLSNPDSYDQSSDSRSVSPLTSGGEEVGVAEDGDGVGSAHSECAVPDSDNRPRKKRQCPQCNLYFSNLATHKSTHLKPTSRPHVCKYCHRGFARPNDLFRHTKCHWKEIGSDRGQFKCPFKLTSGEANSEDHCCHPSGIFSRCDTFKNHLKAIHFKYPAGTRKEQRSKVAGTCRLCQQQFANVDDWLTNHVEKGICSYQSHHD</sequence>
<dbReference type="VEuPathDB" id="FungiDB:PGUG_02922"/>
<dbReference type="Proteomes" id="UP000001997">
    <property type="component" value="Unassembled WGS sequence"/>
</dbReference>
<dbReference type="PROSITE" id="PS50157">
    <property type="entry name" value="ZINC_FINGER_C2H2_2"/>
    <property type="match status" value="1"/>
</dbReference>
<feature type="domain" description="C2H2-type" evidence="3">
    <location>
        <begin position="219"/>
        <end position="246"/>
    </location>
</feature>
<dbReference type="InterPro" id="IPR013087">
    <property type="entry name" value="Znf_C2H2_type"/>
</dbReference>
<dbReference type="EMBL" id="CH408157">
    <property type="protein sequence ID" value="EDK38824.2"/>
    <property type="molecule type" value="Genomic_DNA"/>
</dbReference>
<feature type="region of interest" description="Disordered" evidence="2">
    <location>
        <begin position="130"/>
        <end position="189"/>
    </location>
</feature>
<feature type="region of interest" description="Disordered" evidence="2">
    <location>
        <begin position="52"/>
        <end position="93"/>
    </location>
</feature>
<feature type="compositionally biased region" description="Pro residues" evidence="2">
    <location>
        <begin position="62"/>
        <end position="71"/>
    </location>
</feature>
<dbReference type="SUPFAM" id="SSF57667">
    <property type="entry name" value="beta-beta-alpha zinc fingers"/>
    <property type="match status" value="1"/>
</dbReference>
<feature type="compositionally biased region" description="Low complexity" evidence="2">
    <location>
        <begin position="142"/>
        <end position="160"/>
    </location>
</feature>
<dbReference type="eggNOG" id="KOG1721">
    <property type="taxonomic scope" value="Eukaryota"/>
</dbReference>
<name>A5DI21_PICGU</name>
<evidence type="ECO:0000256" key="1">
    <source>
        <dbReference type="PROSITE-ProRule" id="PRU00042"/>
    </source>
</evidence>
<dbReference type="HOGENOM" id="CLU_035625_2_0_1"/>
<evidence type="ECO:0000259" key="3">
    <source>
        <dbReference type="PROSITE" id="PS50157"/>
    </source>
</evidence>
<dbReference type="OrthoDB" id="10018191at2759"/>
<feature type="compositionally biased region" description="Polar residues" evidence="2">
    <location>
        <begin position="78"/>
        <end position="93"/>
    </location>
</feature>
<evidence type="ECO:0000256" key="2">
    <source>
        <dbReference type="SAM" id="MobiDB-lite"/>
    </source>
</evidence>
<gene>
    <name evidence="4" type="ORF">PGUG_02922</name>
</gene>